<keyword evidence="1" id="KW-0732">Signal</keyword>
<dbReference type="AlphaFoldDB" id="A0AAF1BIF8"/>
<evidence type="ECO:0000256" key="1">
    <source>
        <dbReference type="SAM" id="SignalP"/>
    </source>
</evidence>
<dbReference type="RefSeq" id="XP_062624737.1">
    <property type="nucleotide sequence ID" value="XM_062768753.1"/>
</dbReference>
<proteinExistence type="predicted"/>
<sequence>MTPLRLLSALFATLSLPWGVQAAPNAVPPSRAEPNVPLVSAVPLDLSISQPIVQRIDNNKRGCGPAESPACNNPCKGYSTGGIIADANVYSDSKCQKLIKHISIAIPCPYSFCTGDMTCAGPLGDGLPNDVWIKANGGFDGDAKLDITKGTNCPAGGSGGTKVQIHGRGSCVQLQNVKPNMGLSFWPCGSYDIDRRGGNSSVSEPPSPAREEPIRRRAEGAAMMIGRETKPKCKTFDADPRTTWDTNAYTPNKKLSARIDCSNSQSDCPITQAYAKTVTWTTTWNVGVDVSIGKVFGLSASSSGSYAESTTETITLDHSVPKGQIGYLTGYTLAAKVPGWYRDCGNGYDYRGSALIPKVNGATFDVQLTE</sequence>
<dbReference type="Proteomes" id="UP000827549">
    <property type="component" value="Chromosome 2"/>
</dbReference>
<accession>A0AAF1BIF8</accession>
<feature type="signal peptide" evidence="1">
    <location>
        <begin position="1"/>
        <end position="22"/>
    </location>
</feature>
<organism evidence="2 3">
    <name type="scientific">Vanrija pseudolonga</name>
    <dbReference type="NCBI Taxonomy" id="143232"/>
    <lineage>
        <taxon>Eukaryota</taxon>
        <taxon>Fungi</taxon>
        <taxon>Dikarya</taxon>
        <taxon>Basidiomycota</taxon>
        <taxon>Agaricomycotina</taxon>
        <taxon>Tremellomycetes</taxon>
        <taxon>Trichosporonales</taxon>
        <taxon>Trichosporonaceae</taxon>
        <taxon>Vanrija</taxon>
    </lineage>
</organism>
<keyword evidence="3" id="KW-1185">Reference proteome</keyword>
<protein>
    <recommendedName>
        <fullName evidence="4">Expansin-like EG45 domain-containing protein</fullName>
    </recommendedName>
</protein>
<evidence type="ECO:0000313" key="3">
    <source>
        <dbReference type="Proteomes" id="UP000827549"/>
    </source>
</evidence>
<dbReference type="EMBL" id="CP086715">
    <property type="protein sequence ID" value="WOO78705.1"/>
    <property type="molecule type" value="Genomic_DNA"/>
</dbReference>
<gene>
    <name evidence="2" type="ORF">LOC62_02G002245</name>
</gene>
<evidence type="ECO:0000313" key="2">
    <source>
        <dbReference type="EMBL" id="WOO78705.1"/>
    </source>
</evidence>
<reference evidence="2" key="1">
    <citation type="submission" date="2023-10" db="EMBL/GenBank/DDBJ databases">
        <authorList>
            <person name="Noh H."/>
        </authorList>
    </citation>
    <scope>NUCLEOTIDE SEQUENCE</scope>
    <source>
        <strain evidence="2">DUCC4014</strain>
    </source>
</reference>
<evidence type="ECO:0008006" key="4">
    <source>
        <dbReference type="Google" id="ProtNLM"/>
    </source>
</evidence>
<feature type="chain" id="PRO_5042113975" description="Expansin-like EG45 domain-containing protein" evidence="1">
    <location>
        <begin position="23"/>
        <end position="370"/>
    </location>
</feature>
<name>A0AAF1BIF8_9TREE</name>
<dbReference type="GeneID" id="87805493"/>